<dbReference type="EMBL" id="BMJJ01000002">
    <property type="protein sequence ID" value="GGD10466.1"/>
    <property type="molecule type" value="Genomic_DNA"/>
</dbReference>
<evidence type="ECO:0008006" key="3">
    <source>
        <dbReference type="Google" id="ProtNLM"/>
    </source>
</evidence>
<evidence type="ECO:0000313" key="2">
    <source>
        <dbReference type="Proteomes" id="UP000613160"/>
    </source>
</evidence>
<dbReference type="AlphaFoldDB" id="A0A917D8W8"/>
<comment type="caution">
    <text evidence="1">The sequence shown here is derived from an EMBL/GenBank/DDBJ whole genome shotgun (WGS) entry which is preliminary data.</text>
</comment>
<dbReference type="InterPro" id="IPR003737">
    <property type="entry name" value="GlcNAc_PI_deacetylase-related"/>
</dbReference>
<evidence type="ECO:0000313" key="1">
    <source>
        <dbReference type="EMBL" id="GGD10466.1"/>
    </source>
</evidence>
<dbReference type="Proteomes" id="UP000613160">
    <property type="component" value="Unassembled WGS sequence"/>
</dbReference>
<sequence length="240" mass="26190">MTPPSLSLHPKSVTAERILVVAPHPDDESLGCGGLVASLACLGRQFHFLFVTDGGASHPGSASWTRSALRAQREIEASDALSRLGVHDAGRTFLRLPDAAMPSSGSEAEVAARTRIVDLLADFDPDLVLLPWRRDPHCDHRDSWLLVDRALRQADRHPRRLEYAIWLDELGADGDHPRVGEAVQVSFDVRSAVVAKRAATEAHISQTTALIADDPTAFRLTTSTIERLTGPSEIYWSPLP</sequence>
<reference evidence="1" key="1">
    <citation type="journal article" date="2014" name="Int. J. Syst. Evol. Microbiol.">
        <title>Complete genome sequence of Corynebacterium casei LMG S-19264T (=DSM 44701T), isolated from a smear-ripened cheese.</title>
        <authorList>
            <consortium name="US DOE Joint Genome Institute (JGI-PGF)"/>
            <person name="Walter F."/>
            <person name="Albersmeier A."/>
            <person name="Kalinowski J."/>
            <person name="Ruckert C."/>
        </authorList>
    </citation>
    <scope>NUCLEOTIDE SEQUENCE</scope>
    <source>
        <strain evidence="1">CGMCC 1.15493</strain>
    </source>
</reference>
<dbReference type="GO" id="GO:0016811">
    <property type="term" value="F:hydrolase activity, acting on carbon-nitrogen (but not peptide) bonds, in linear amides"/>
    <property type="evidence" value="ECO:0007669"/>
    <property type="project" value="TreeGrafter"/>
</dbReference>
<dbReference type="Gene3D" id="3.40.50.10320">
    <property type="entry name" value="LmbE-like"/>
    <property type="match status" value="1"/>
</dbReference>
<organism evidence="1 2">
    <name type="scientific">Aureimonas glaciei</name>
    <dbReference type="NCBI Taxonomy" id="1776957"/>
    <lineage>
        <taxon>Bacteria</taxon>
        <taxon>Pseudomonadati</taxon>
        <taxon>Pseudomonadota</taxon>
        <taxon>Alphaproteobacteria</taxon>
        <taxon>Hyphomicrobiales</taxon>
        <taxon>Aurantimonadaceae</taxon>
        <taxon>Aureimonas</taxon>
    </lineage>
</organism>
<proteinExistence type="predicted"/>
<dbReference type="Pfam" id="PF02585">
    <property type="entry name" value="PIG-L"/>
    <property type="match status" value="1"/>
</dbReference>
<keyword evidence="2" id="KW-1185">Reference proteome</keyword>
<dbReference type="PANTHER" id="PTHR12993">
    <property type="entry name" value="N-ACETYLGLUCOSAMINYL-PHOSPHATIDYLINOSITOL DE-N-ACETYLASE-RELATED"/>
    <property type="match status" value="1"/>
</dbReference>
<gene>
    <name evidence="1" type="ORF">GCM10011335_11700</name>
</gene>
<dbReference type="InterPro" id="IPR024078">
    <property type="entry name" value="LmbE-like_dom_sf"/>
</dbReference>
<protein>
    <recommendedName>
        <fullName evidence="3">PIG-L family deacetylase</fullName>
    </recommendedName>
</protein>
<name>A0A917D8W8_9HYPH</name>
<accession>A0A917D8W8</accession>
<dbReference type="PANTHER" id="PTHR12993:SF29">
    <property type="entry name" value="BLR3841 PROTEIN"/>
    <property type="match status" value="1"/>
</dbReference>
<dbReference type="SUPFAM" id="SSF102588">
    <property type="entry name" value="LmbE-like"/>
    <property type="match status" value="1"/>
</dbReference>
<reference evidence="1" key="2">
    <citation type="submission" date="2020-09" db="EMBL/GenBank/DDBJ databases">
        <authorList>
            <person name="Sun Q."/>
            <person name="Zhou Y."/>
        </authorList>
    </citation>
    <scope>NUCLEOTIDE SEQUENCE</scope>
    <source>
        <strain evidence="1">CGMCC 1.15493</strain>
    </source>
</reference>
<dbReference type="RefSeq" id="WP_188849628.1">
    <property type="nucleotide sequence ID" value="NZ_BMJJ01000002.1"/>
</dbReference>